<dbReference type="RefSeq" id="XP_044725628.1">
    <property type="nucleotide sequence ID" value="XM_044859228.1"/>
</dbReference>
<dbReference type="EMBL" id="JAIZPD010000001">
    <property type="protein sequence ID" value="KAH0968115.1"/>
    <property type="molecule type" value="Genomic_DNA"/>
</dbReference>
<sequence length="169" mass="18589">MGAERTNQLLRLPNPPSAPHVGSLCRVVGPRFPQSPSSYSLSPIGQGAQNPLERVVGVDLLMQVCLSFWVETEPSIRLIDTNLRKRPAGPVGKRQAEATPSRDRRIKSSRPVLLMTCHLNAPAREIASARQGVSRCRSWSVAEASWVNRRRSPADVAFLPSADKLSQLF</sequence>
<evidence type="ECO:0000313" key="2">
    <source>
        <dbReference type="Proteomes" id="UP000824596"/>
    </source>
</evidence>
<comment type="caution">
    <text evidence="1">The sequence shown here is derived from an EMBL/GenBank/DDBJ whole genome shotgun (WGS) entry which is preliminary data.</text>
</comment>
<proteinExistence type="predicted"/>
<protein>
    <submittedName>
        <fullName evidence="1">Uncharacterized protein</fullName>
    </submittedName>
</protein>
<organism evidence="1 2">
    <name type="scientific">Hirsutella rhossiliensis</name>
    <dbReference type="NCBI Taxonomy" id="111463"/>
    <lineage>
        <taxon>Eukaryota</taxon>
        <taxon>Fungi</taxon>
        <taxon>Dikarya</taxon>
        <taxon>Ascomycota</taxon>
        <taxon>Pezizomycotina</taxon>
        <taxon>Sordariomycetes</taxon>
        <taxon>Hypocreomycetidae</taxon>
        <taxon>Hypocreales</taxon>
        <taxon>Ophiocordycipitaceae</taxon>
        <taxon>Hirsutella</taxon>
    </lineage>
</organism>
<accession>A0A9P8N704</accession>
<reference evidence="1" key="1">
    <citation type="submission" date="2021-09" db="EMBL/GenBank/DDBJ databases">
        <title>A high-quality genome of the endoparasitic fungus Hirsutella rhossiliensis with a comparison of Hirsutella genomes reveals transposable elements contributing to genome size variation.</title>
        <authorList>
            <person name="Lin R."/>
            <person name="Jiao Y."/>
            <person name="Sun X."/>
            <person name="Ling J."/>
            <person name="Xie B."/>
            <person name="Cheng X."/>
        </authorList>
    </citation>
    <scope>NUCLEOTIDE SEQUENCE</scope>
    <source>
        <strain evidence="1">HR02</strain>
    </source>
</reference>
<name>A0A9P8N704_9HYPO</name>
<dbReference type="GeneID" id="68349886"/>
<evidence type="ECO:0000313" key="1">
    <source>
        <dbReference type="EMBL" id="KAH0968115.1"/>
    </source>
</evidence>
<dbReference type="AlphaFoldDB" id="A0A9P8N704"/>
<gene>
    <name evidence="1" type="ORF">HRG_00757</name>
</gene>
<keyword evidence="2" id="KW-1185">Reference proteome</keyword>
<dbReference type="Proteomes" id="UP000824596">
    <property type="component" value="Unassembled WGS sequence"/>
</dbReference>